<evidence type="ECO:0000313" key="4">
    <source>
        <dbReference type="Proteomes" id="UP001224775"/>
    </source>
</evidence>
<protein>
    <submittedName>
        <fullName evidence="3">Uncharacterized protein</fullName>
    </submittedName>
</protein>
<proteinExistence type="predicted"/>
<name>A0AAD9D7C4_9STRA</name>
<accession>A0AAD9D7C4</accession>
<feature type="signal peptide" evidence="2">
    <location>
        <begin position="1"/>
        <end position="25"/>
    </location>
</feature>
<feature type="compositionally biased region" description="Polar residues" evidence="1">
    <location>
        <begin position="56"/>
        <end position="67"/>
    </location>
</feature>
<dbReference type="Proteomes" id="UP001224775">
    <property type="component" value="Unassembled WGS sequence"/>
</dbReference>
<feature type="region of interest" description="Disordered" evidence="1">
    <location>
        <begin position="54"/>
        <end position="84"/>
    </location>
</feature>
<gene>
    <name evidence="3" type="ORF">QTG54_012669</name>
</gene>
<keyword evidence="2" id="KW-0732">Signal</keyword>
<comment type="caution">
    <text evidence="3">The sequence shown here is derived from an EMBL/GenBank/DDBJ whole genome shotgun (WGS) entry which is preliminary data.</text>
</comment>
<dbReference type="AlphaFoldDB" id="A0AAD9D7C4"/>
<evidence type="ECO:0000313" key="3">
    <source>
        <dbReference type="EMBL" id="KAK1736647.1"/>
    </source>
</evidence>
<sequence>MMALHKLLATTAAIILVVVSNTALAFTTPRVCRSMHHHHHKVNRHTFVGVPALLESPSNQNEPGSKKSTARIGGRRAKKQKVTKEAKIKNNGPFAIIRQLAIPIVLVTLFLRLLFGNLFGGSNVVYYSSTVYQSTTYSRDGNIETKTKESFQSNIPGLVEREKEERSQGNNAMLGSYYDINSIEDELLDVEDEINSIYGKW</sequence>
<feature type="chain" id="PRO_5042237982" evidence="2">
    <location>
        <begin position="26"/>
        <end position="201"/>
    </location>
</feature>
<evidence type="ECO:0000256" key="2">
    <source>
        <dbReference type="SAM" id="SignalP"/>
    </source>
</evidence>
<dbReference type="EMBL" id="JATAAI010000028">
    <property type="protein sequence ID" value="KAK1736647.1"/>
    <property type="molecule type" value="Genomic_DNA"/>
</dbReference>
<organism evidence="3 4">
    <name type="scientific">Skeletonema marinoi</name>
    <dbReference type="NCBI Taxonomy" id="267567"/>
    <lineage>
        <taxon>Eukaryota</taxon>
        <taxon>Sar</taxon>
        <taxon>Stramenopiles</taxon>
        <taxon>Ochrophyta</taxon>
        <taxon>Bacillariophyta</taxon>
        <taxon>Coscinodiscophyceae</taxon>
        <taxon>Thalassiosirophycidae</taxon>
        <taxon>Thalassiosirales</taxon>
        <taxon>Skeletonemataceae</taxon>
        <taxon>Skeletonema</taxon>
        <taxon>Skeletonema marinoi-dohrnii complex</taxon>
    </lineage>
</organism>
<evidence type="ECO:0000256" key="1">
    <source>
        <dbReference type="SAM" id="MobiDB-lite"/>
    </source>
</evidence>
<keyword evidence="4" id="KW-1185">Reference proteome</keyword>
<reference evidence="3" key="1">
    <citation type="submission" date="2023-06" db="EMBL/GenBank/DDBJ databases">
        <title>Survivors Of The Sea: Transcriptome response of Skeletonema marinoi to long-term dormancy.</title>
        <authorList>
            <person name="Pinder M.I.M."/>
            <person name="Kourtchenko O."/>
            <person name="Robertson E.K."/>
            <person name="Larsson T."/>
            <person name="Maumus F."/>
            <person name="Osuna-Cruz C.M."/>
            <person name="Vancaester E."/>
            <person name="Stenow R."/>
            <person name="Vandepoele K."/>
            <person name="Ploug H."/>
            <person name="Bruchert V."/>
            <person name="Godhe A."/>
            <person name="Topel M."/>
        </authorList>
    </citation>
    <scope>NUCLEOTIDE SEQUENCE</scope>
    <source>
        <strain evidence="3">R05AC</strain>
    </source>
</reference>